<dbReference type="InterPro" id="IPR029044">
    <property type="entry name" value="Nucleotide-diphossugar_trans"/>
</dbReference>
<keyword evidence="2" id="KW-0328">Glycosyltransferase</keyword>
<dbReference type="PANTHER" id="PTHR43398:SF1">
    <property type="entry name" value="DOLICHOL-PHOSPHATE MANNOSYLTRANSFERASE SUBUNIT 1"/>
    <property type="match status" value="1"/>
</dbReference>
<protein>
    <submittedName>
        <fullName evidence="5">Polyprenol monophosphomannose synthase</fullName>
    </submittedName>
</protein>
<evidence type="ECO:0000259" key="4">
    <source>
        <dbReference type="Pfam" id="PF00535"/>
    </source>
</evidence>
<reference evidence="5 6" key="1">
    <citation type="journal article" date="2017" name="ISME J.">
        <title>Energy and carbon metabolisms in a deep terrestrial subsurface fluid microbial community.</title>
        <authorList>
            <person name="Momper L."/>
            <person name="Jungbluth S.P."/>
            <person name="Lee M.D."/>
            <person name="Amend J.P."/>
        </authorList>
    </citation>
    <scope>NUCLEOTIDE SEQUENCE [LARGE SCALE GENOMIC DNA]</scope>
    <source>
        <strain evidence="5">SURF_26</strain>
    </source>
</reference>
<dbReference type="FunFam" id="3.90.550.10:FF:000122">
    <property type="entry name" value="Dolichol-phosphate mannosyltransferase subunit 1"/>
    <property type="match status" value="1"/>
</dbReference>
<dbReference type="Proteomes" id="UP000266426">
    <property type="component" value="Unassembled WGS sequence"/>
</dbReference>
<organism evidence="5 6">
    <name type="scientific">Candidatus Auribacter fodinae</name>
    <dbReference type="NCBI Taxonomy" id="2093366"/>
    <lineage>
        <taxon>Bacteria</taxon>
        <taxon>Pseudomonadati</taxon>
        <taxon>Candidatus Auribacterota</taxon>
        <taxon>Candidatus Auribacteria</taxon>
        <taxon>Candidatus Auribacterales</taxon>
        <taxon>Candidatus Auribacteraceae</taxon>
        <taxon>Candidatus Auribacter</taxon>
    </lineage>
</organism>
<evidence type="ECO:0000313" key="5">
    <source>
        <dbReference type="EMBL" id="RJP59178.1"/>
    </source>
</evidence>
<dbReference type="GO" id="GO:0004582">
    <property type="term" value="F:dolichyl-phosphate beta-D-mannosyltransferase activity"/>
    <property type="evidence" value="ECO:0007669"/>
    <property type="project" value="InterPro"/>
</dbReference>
<comment type="caution">
    <text evidence="5">The sequence shown here is derived from an EMBL/GenBank/DDBJ whole genome shotgun (WGS) entry which is preliminary data.</text>
</comment>
<dbReference type="Gene3D" id="3.90.550.10">
    <property type="entry name" value="Spore Coat Polysaccharide Biosynthesis Protein SpsA, Chain A"/>
    <property type="match status" value="1"/>
</dbReference>
<accession>A0A3A4RA36</accession>
<evidence type="ECO:0000256" key="1">
    <source>
        <dbReference type="ARBA" id="ARBA00006739"/>
    </source>
</evidence>
<dbReference type="InterPro" id="IPR039528">
    <property type="entry name" value="DPM1-like"/>
</dbReference>
<dbReference type="Pfam" id="PF00535">
    <property type="entry name" value="Glycos_transf_2"/>
    <property type="match status" value="1"/>
</dbReference>
<dbReference type="GO" id="GO:0016020">
    <property type="term" value="C:membrane"/>
    <property type="evidence" value="ECO:0007669"/>
    <property type="project" value="GOC"/>
</dbReference>
<dbReference type="AlphaFoldDB" id="A0A3A4RA36"/>
<sequence>MKTIVTLPTYNEAENIEEIILQILTLNDTINVLVIDDNSPDGTGKIVDRLCKNNNRIKIVHRYGQRGRGIAGIEGFLKAIELNADYIIEMDADFSHNPKYIPAMLEKIETCDLVIGSRFIRGGGETGRSKIRRIISILANLYIRIMLGFPVKDCSSGYRCFRGSLLKKVDFNSFQSLGPSIVSELLLHAVIYHNAVITEIPIVFEERHKGSSKLNGKILMHNLFFIANLFLRKIQYKFSNRRLL</sequence>
<dbReference type="CDD" id="cd06442">
    <property type="entry name" value="DPM1_like"/>
    <property type="match status" value="1"/>
</dbReference>
<dbReference type="InterPro" id="IPR001173">
    <property type="entry name" value="Glyco_trans_2-like"/>
</dbReference>
<dbReference type="PANTHER" id="PTHR43398">
    <property type="entry name" value="DOLICHOL-PHOSPHATE MANNOSYLTRANSFERASE SUBUNIT 1"/>
    <property type="match status" value="1"/>
</dbReference>
<evidence type="ECO:0000313" key="6">
    <source>
        <dbReference type="Proteomes" id="UP000266426"/>
    </source>
</evidence>
<evidence type="ECO:0000256" key="2">
    <source>
        <dbReference type="ARBA" id="ARBA00022676"/>
    </source>
</evidence>
<keyword evidence="3" id="KW-0808">Transferase</keyword>
<dbReference type="EMBL" id="QZJZ01000054">
    <property type="protein sequence ID" value="RJP59178.1"/>
    <property type="molecule type" value="Genomic_DNA"/>
</dbReference>
<evidence type="ECO:0000256" key="3">
    <source>
        <dbReference type="ARBA" id="ARBA00022679"/>
    </source>
</evidence>
<dbReference type="GO" id="GO:0009247">
    <property type="term" value="P:glycolipid biosynthetic process"/>
    <property type="evidence" value="ECO:0007669"/>
    <property type="project" value="TreeGrafter"/>
</dbReference>
<comment type="similarity">
    <text evidence="1">Belongs to the glycosyltransferase 2 family.</text>
</comment>
<dbReference type="SUPFAM" id="SSF53448">
    <property type="entry name" value="Nucleotide-diphospho-sugar transferases"/>
    <property type="match status" value="1"/>
</dbReference>
<proteinExistence type="inferred from homology"/>
<feature type="domain" description="Glycosyltransferase 2-like" evidence="4">
    <location>
        <begin position="5"/>
        <end position="169"/>
    </location>
</feature>
<name>A0A3A4RA36_9BACT</name>
<gene>
    <name evidence="5" type="ORF">C4541_06725</name>
</gene>